<evidence type="ECO:0000256" key="1">
    <source>
        <dbReference type="ARBA" id="ARBA00012247"/>
    </source>
</evidence>
<dbReference type="FunFam" id="3.20.20.190:FF:000013">
    <property type="entry name" value="Glycerophosphodiester phosphodiesterase GDPDL3"/>
    <property type="match status" value="1"/>
</dbReference>
<dbReference type="CDD" id="cd08603">
    <property type="entry name" value="GDPD_SHV3_repeat_1"/>
    <property type="match status" value="1"/>
</dbReference>
<dbReference type="GO" id="GO:0006629">
    <property type="term" value="P:lipid metabolic process"/>
    <property type="evidence" value="ECO:0007669"/>
    <property type="project" value="InterPro"/>
</dbReference>
<keyword evidence="11" id="KW-1185">Reference proteome</keyword>
<dbReference type="Pfam" id="PF03009">
    <property type="entry name" value="GDPD"/>
    <property type="match status" value="2"/>
</dbReference>
<reference evidence="10" key="1">
    <citation type="submission" date="2020-03" db="EMBL/GenBank/DDBJ databases">
        <title>A high-quality chromosome-level genome assembly of a woody plant with both climbing and erect habits, Rhamnella rubrinervis.</title>
        <authorList>
            <person name="Lu Z."/>
            <person name="Yang Y."/>
            <person name="Zhu X."/>
            <person name="Sun Y."/>
        </authorList>
    </citation>
    <scope>NUCLEOTIDE SEQUENCE</scope>
    <source>
        <strain evidence="10">BYM</strain>
        <tissue evidence="10">Leaf</tissue>
    </source>
</reference>
<keyword evidence="3" id="KW-0319">Glycerol metabolism</keyword>
<keyword evidence="7" id="KW-1133">Transmembrane helix</keyword>
<dbReference type="GO" id="GO:0008889">
    <property type="term" value="F:glycerophosphodiester phosphodiesterase activity"/>
    <property type="evidence" value="ECO:0007669"/>
    <property type="project" value="UniProtKB-EC"/>
</dbReference>
<sequence length="738" mass="80116">MIKVFLFMSLLLHSTLAQKASHPLAKKWMTLSGKRPLIIARGGFSGLFPESSGFANEMTVSASLRDVVLFCNLQLTKDGVGICLSDIRLDNSTTVSAIYPKGAKSYNVNGENLRGWFSLDFPAENLLNNVTLTQNIYSRPNLFDGQLPISTVEDVTGIRPPQFWLNVQYDSFYNQQKLSPAAYVEDALTRMHIDYLSSTEIGFLKAMNGKVNKMKTKLILQFQSKDKIEPTTRQKYGALLENLANIKSFASGILVPKDYILPVSPTGYLEAPTDLVVQAHKQGLEVYASGFANDFPTSYNYSYDPTNEYIHFVDNSQFSVDGVLTDFPPTASEAIGSPLIISNNGASGVYPGCTDLAYQQAVDDGADIIDCSVQMTKDGVAFCSSTADLAADTTAMMPFIDKQTTIPEIQSQMGVFSFSLTWSEIQTLKPQMVNPFGKNNIYRNPAAKNMGKFMTLNEFLEFAKAKAVSGVLINIENAAYLASKEGLDIVGAVTTALSNATLDKQSTQQVLIQSDDSSVLSKFKNVPTYQRVLQIKEKIGDAPKQPVEEIKKYADAVTISRSSVLKITDFFIVGTTNVVKELQAANISVYVQRLRNEYVSLAFDYFSDPIVEVATYTLSVGVDGLVTDFPATASKYLRSPCSFSDDTKGGPPYQIVPAEPGNLMGLLPKEVQPPSEAPSAPLDVADIVDPPLPPVASKVGSSPADGPKASHSGGFANVANMGVSLLAIIVFSLLSVGY</sequence>
<dbReference type="Proteomes" id="UP000796880">
    <property type="component" value="Unassembled WGS sequence"/>
</dbReference>
<evidence type="ECO:0000256" key="5">
    <source>
        <dbReference type="ARBA" id="ARBA00023180"/>
    </source>
</evidence>
<organism evidence="10 11">
    <name type="scientific">Rhamnella rubrinervis</name>
    <dbReference type="NCBI Taxonomy" id="2594499"/>
    <lineage>
        <taxon>Eukaryota</taxon>
        <taxon>Viridiplantae</taxon>
        <taxon>Streptophyta</taxon>
        <taxon>Embryophyta</taxon>
        <taxon>Tracheophyta</taxon>
        <taxon>Spermatophyta</taxon>
        <taxon>Magnoliopsida</taxon>
        <taxon>eudicotyledons</taxon>
        <taxon>Gunneridae</taxon>
        <taxon>Pentapetalae</taxon>
        <taxon>rosids</taxon>
        <taxon>fabids</taxon>
        <taxon>Rosales</taxon>
        <taxon>Rhamnaceae</taxon>
        <taxon>rhamnoid group</taxon>
        <taxon>Rhamneae</taxon>
        <taxon>Rhamnella</taxon>
    </lineage>
</organism>
<comment type="caution">
    <text evidence="10">The sequence shown here is derived from an EMBL/GenBank/DDBJ whole genome shotgun (WGS) entry which is preliminary data.</text>
</comment>
<dbReference type="EMBL" id="VOIH02000002">
    <property type="protein sequence ID" value="KAF3452977.1"/>
    <property type="molecule type" value="Genomic_DNA"/>
</dbReference>
<keyword evidence="7" id="KW-0472">Membrane</keyword>
<keyword evidence="4" id="KW-0378">Hydrolase</keyword>
<dbReference type="PANTHER" id="PTHR43620">
    <property type="entry name" value="GLYCEROPHOSPHORYL DIESTER PHOSPHODIESTERASE"/>
    <property type="match status" value="1"/>
</dbReference>
<gene>
    <name evidence="10" type="ORF">FNV43_RR03410</name>
</gene>
<dbReference type="PANTHER" id="PTHR43620:SF44">
    <property type="entry name" value="GLYCEROPHOSPHODIESTER PHOSPHODIESTERASE GDPDL6-RELATED"/>
    <property type="match status" value="1"/>
</dbReference>
<accession>A0A8K0MNV4</accession>
<feature type="domain" description="GP-PDE" evidence="9">
    <location>
        <begin position="338"/>
        <end position="637"/>
    </location>
</feature>
<feature type="chain" id="PRO_5035429960" description="glycerophosphodiester phosphodiesterase" evidence="8">
    <location>
        <begin position="18"/>
        <end position="738"/>
    </location>
</feature>
<dbReference type="AlphaFoldDB" id="A0A8K0MNV4"/>
<dbReference type="CDD" id="cd08604">
    <property type="entry name" value="GDPD_SHV3_repeat_2"/>
    <property type="match status" value="1"/>
</dbReference>
<evidence type="ECO:0000256" key="3">
    <source>
        <dbReference type="ARBA" id="ARBA00022798"/>
    </source>
</evidence>
<name>A0A8K0MNV4_9ROSA</name>
<dbReference type="Gene3D" id="3.20.20.190">
    <property type="entry name" value="Phosphatidylinositol (PI) phosphodiesterase"/>
    <property type="match status" value="2"/>
</dbReference>
<dbReference type="SUPFAM" id="SSF51695">
    <property type="entry name" value="PLC-like phosphodiesterases"/>
    <property type="match status" value="2"/>
</dbReference>
<feature type="domain" description="GP-PDE" evidence="9">
    <location>
        <begin position="36"/>
        <end position="335"/>
    </location>
</feature>
<dbReference type="PROSITE" id="PS51704">
    <property type="entry name" value="GP_PDE"/>
    <property type="match status" value="2"/>
</dbReference>
<feature type="signal peptide" evidence="8">
    <location>
        <begin position="1"/>
        <end position="17"/>
    </location>
</feature>
<evidence type="ECO:0000256" key="8">
    <source>
        <dbReference type="SAM" id="SignalP"/>
    </source>
</evidence>
<feature type="transmembrane region" description="Helical" evidence="7">
    <location>
        <begin position="718"/>
        <end position="736"/>
    </location>
</feature>
<proteinExistence type="predicted"/>
<keyword evidence="7" id="KW-0812">Transmembrane</keyword>
<keyword evidence="2 8" id="KW-0732">Signal</keyword>
<evidence type="ECO:0000256" key="2">
    <source>
        <dbReference type="ARBA" id="ARBA00022729"/>
    </source>
</evidence>
<keyword evidence="5" id="KW-0325">Glycoprotein</keyword>
<evidence type="ECO:0000313" key="10">
    <source>
        <dbReference type="EMBL" id="KAF3452977.1"/>
    </source>
</evidence>
<protein>
    <recommendedName>
        <fullName evidence="1">glycerophosphodiester phosphodiesterase</fullName>
        <ecNumber evidence="1">3.1.4.46</ecNumber>
    </recommendedName>
</protein>
<evidence type="ECO:0000256" key="7">
    <source>
        <dbReference type="SAM" id="Phobius"/>
    </source>
</evidence>
<evidence type="ECO:0000256" key="4">
    <source>
        <dbReference type="ARBA" id="ARBA00022801"/>
    </source>
</evidence>
<dbReference type="FunFam" id="3.20.20.190:FF:000011">
    <property type="entry name" value="Glycerophosphodiester phosphodiesterase GDPDL3"/>
    <property type="match status" value="1"/>
</dbReference>
<dbReference type="GO" id="GO:0006071">
    <property type="term" value="P:glycerol metabolic process"/>
    <property type="evidence" value="ECO:0007669"/>
    <property type="project" value="UniProtKB-KW"/>
</dbReference>
<evidence type="ECO:0000259" key="9">
    <source>
        <dbReference type="PROSITE" id="PS51704"/>
    </source>
</evidence>
<dbReference type="OrthoDB" id="1058301at2759"/>
<dbReference type="InterPro" id="IPR017946">
    <property type="entry name" value="PLC-like_Pdiesterase_TIM-brl"/>
</dbReference>
<dbReference type="InterPro" id="IPR030395">
    <property type="entry name" value="GP_PDE_dom"/>
</dbReference>
<evidence type="ECO:0000256" key="6">
    <source>
        <dbReference type="ARBA" id="ARBA00047512"/>
    </source>
</evidence>
<dbReference type="EC" id="3.1.4.46" evidence="1"/>
<comment type="catalytic activity">
    <reaction evidence="6">
        <text>a sn-glycero-3-phosphodiester + H2O = an alcohol + sn-glycerol 3-phosphate + H(+)</text>
        <dbReference type="Rhea" id="RHEA:12969"/>
        <dbReference type="ChEBI" id="CHEBI:15377"/>
        <dbReference type="ChEBI" id="CHEBI:15378"/>
        <dbReference type="ChEBI" id="CHEBI:30879"/>
        <dbReference type="ChEBI" id="CHEBI:57597"/>
        <dbReference type="ChEBI" id="CHEBI:83408"/>
        <dbReference type="EC" id="3.1.4.46"/>
    </reaction>
</comment>
<evidence type="ECO:0000313" key="11">
    <source>
        <dbReference type="Proteomes" id="UP000796880"/>
    </source>
</evidence>